<accession>A0A512C150</accession>
<keyword evidence="2" id="KW-1185">Reference proteome</keyword>
<organism evidence="1 2">
    <name type="scientific">Microvirga aerophila</name>
    <dbReference type="NCBI Taxonomy" id="670291"/>
    <lineage>
        <taxon>Bacteria</taxon>
        <taxon>Pseudomonadati</taxon>
        <taxon>Pseudomonadota</taxon>
        <taxon>Alphaproteobacteria</taxon>
        <taxon>Hyphomicrobiales</taxon>
        <taxon>Methylobacteriaceae</taxon>
        <taxon>Microvirga</taxon>
    </lineage>
</organism>
<sequence length="57" mass="6723">MSGRKPALSADHEALTGATKLPEWLSAEAKKVWKRILLRLMERRNRTVMPWRCGRRY</sequence>
<dbReference type="AlphaFoldDB" id="A0A512C150"/>
<reference evidence="1 2" key="1">
    <citation type="submission" date="2019-07" db="EMBL/GenBank/DDBJ databases">
        <title>Whole genome shotgun sequence of Microvirga aerophila NBRC 106136.</title>
        <authorList>
            <person name="Hosoyama A."/>
            <person name="Uohara A."/>
            <person name="Ohji S."/>
            <person name="Ichikawa N."/>
        </authorList>
    </citation>
    <scope>NUCLEOTIDE SEQUENCE [LARGE SCALE GENOMIC DNA]</scope>
    <source>
        <strain evidence="1 2">NBRC 106136</strain>
    </source>
</reference>
<name>A0A512C150_9HYPH</name>
<dbReference type="EMBL" id="BJYU01000137">
    <property type="protein sequence ID" value="GEO17941.1"/>
    <property type="molecule type" value="Genomic_DNA"/>
</dbReference>
<protein>
    <submittedName>
        <fullName evidence="1">Uncharacterized protein</fullName>
    </submittedName>
</protein>
<proteinExistence type="predicted"/>
<gene>
    <name evidence="1" type="ORF">MAE02_56370</name>
</gene>
<evidence type="ECO:0000313" key="1">
    <source>
        <dbReference type="EMBL" id="GEO17941.1"/>
    </source>
</evidence>
<comment type="caution">
    <text evidence="1">The sequence shown here is derived from an EMBL/GenBank/DDBJ whole genome shotgun (WGS) entry which is preliminary data.</text>
</comment>
<dbReference type="Proteomes" id="UP000321085">
    <property type="component" value="Unassembled WGS sequence"/>
</dbReference>
<evidence type="ECO:0000313" key="2">
    <source>
        <dbReference type="Proteomes" id="UP000321085"/>
    </source>
</evidence>